<feature type="transmembrane region" description="Helical" evidence="1">
    <location>
        <begin position="76"/>
        <end position="94"/>
    </location>
</feature>
<keyword evidence="1" id="KW-1133">Transmembrane helix</keyword>
<evidence type="ECO:0000313" key="2">
    <source>
        <dbReference type="EMBL" id="VAX42654.1"/>
    </source>
</evidence>
<proteinExistence type="predicted"/>
<feature type="transmembrane region" description="Helical" evidence="1">
    <location>
        <begin position="163"/>
        <end position="184"/>
    </location>
</feature>
<keyword evidence="1" id="KW-0472">Membrane</keyword>
<protein>
    <recommendedName>
        <fullName evidence="3">Phosphatidate cytidylyltransferase</fullName>
    </recommendedName>
</protein>
<accession>A0A3B1E0Z4</accession>
<evidence type="ECO:0008006" key="3">
    <source>
        <dbReference type="Google" id="ProtNLM"/>
    </source>
</evidence>
<feature type="transmembrane region" description="Helical" evidence="1">
    <location>
        <begin position="129"/>
        <end position="151"/>
    </location>
</feature>
<sequence length="247" mass="27135">MFFEVNSSTRLAPIEINFAMDNPLSSPATSRPFFGLESRISTTELRRRFWHIAPGFLPFILWFLSHRDPISGELSFILIAIVVGITISIIRGYQQIARSGKDKNELSAVVGYAGSVLFTILLFPAQMEIGFLVLAILAFGDGSATLGGMLLRGPTLPWNRKKTFSGLISFIFFGGLLASIIYWGESQNLEALNPHASFRTSLQIGMTVAFVAAFVETIPSRINDNIRVGMTAAGMGVLMHWLVTGWA</sequence>
<dbReference type="PANTHER" id="PTHR31303:SF1">
    <property type="entry name" value="CTP-DEPENDENT DIACYLGLYCEROL KINASE 1"/>
    <property type="match status" value="1"/>
</dbReference>
<dbReference type="PANTHER" id="PTHR31303">
    <property type="entry name" value="CTP-DEPENDENT DIACYLGLYCEROL KINASE 1"/>
    <property type="match status" value="1"/>
</dbReference>
<feature type="transmembrane region" description="Helical" evidence="1">
    <location>
        <begin position="106"/>
        <end position="123"/>
    </location>
</feature>
<feature type="transmembrane region" description="Helical" evidence="1">
    <location>
        <begin position="48"/>
        <end position="64"/>
    </location>
</feature>
<name>A0A3B1E0Z4_9ZZZZ</name>
<dbReference type="EMBL" id="UOGL01000678">
    <property type="protein sequence ID" value="VAX42654.1"/>
    <property type="molecule type" value="Genomic_DNA"/>
</dbReference>
<dbReference type="InterPro" id="IPR037997">
    <property type="entry name" value="Dgk1-like"/>
</dbReference>
<gene>
    <name evidence="2" type="ORF">MNBD_PLANCTO02-101</name>
</gene>
<evidence type="ECO:0000256" key="1">
    <source>
        <dbReference type="SAM" id="Phobius"/>
    </source>
</evidence>
<organism evidence="2">
    <name type="scientific">hydrothermal vent metagenome</name>
    <dbReference type="NCBI Taxonomy" id="652676"/>
    <lineage>
        <taxon>unclassified sequences</taxon>
        <taxon>metagenomes</taxon>
        <taxon>ecological metagenomes</taxon>
    </lineage>
</organism>
<dbReference type="GO" id="GO:0004143">
    <property type="term" value="F:ATP-dependent diacylglycerol kinase activity"/>
    <property type="evidence" value="ECO:0007669"/>
    <property type="project" value="InterPro"/>
</dbReference>
<feature type="transmembrane region" description="Helical" evidence="1">
    <location>
        <begin position="226"/>
        <end position="243"/>
    </location>
</feature>
<feature type="transmembrane region" description="Helical" evidence="1">
    <location>
        <begin position="196"/>
        <end position="214"/>
    </location>
</feature>
<reference evidence="2" key="1">
    <citation type="submission" date="2018-06" db="EMBL/GenBank/DDBJ databases">
        <authorList>
            <person name="Zhirakovskaya E."/>
        </authorList>
    </citation>
    <scope>NUCLEOTIDE SEQUENCE</scope>
</reference>
<dbReference type="AlphaFoldDB" id="A0A3B1E0Z4"/>
<keyword evidence="1" id="KW-0812">Transmembrane</keyword>